<sequence length="62" mass="7008">MTSPAEPPPGTVTLTEIIVRRIRSGAPIDWEALDQLRTRPGARSIDWEQVDQARREQPPTDE</sequence>
<dbReference type="AlphaFoldDB" id="A0A437NX79"/>
<dbReference type="Proteomes" id="UP000283128">
    <property type="component" value="Unassembled WGS sequence"/>
</dbReference>
<accession>A0A437NX79</accession>
<keyword evidence="3" id="KW-1185">Reference proteome</keyword>
<dbReference type="EMBL" id="RZYA01000042">
    <property type="protein sequence ID" value="RVU14603.1"/>
    <property type="molecule type" value="Genomic_DNA"/>
</dbReference>
<organism evidence="2 3">
    <name type="scientific">Streptomyces antnestii</name>
    <dbReference type="NCBI Taxonomy" id="2494256"/>
    <lineage>
        <taxon>Bacteria</taxon>
        <taxon>Bacillati</taxon>
        <taxon>Actinomycetota</taxon>
        <taxon>Actinomycetes</taxon>
        <taxon>Kitasatosporales</taxon>
        <taxon>Streptomycetaceae</taxon>
        <taxon>Streptomyces</taxon>
    </lineage>
</organism>
<protein>
    <submittedName>
        <fullName evidence="2">Uncharacterized protein</fullName>
    </submittedName>
</protein>
<gene>
    <name evidence="2" type="ORF">EOT10_40640</name>
</gene>
<name>A0A437NX79_9ACTN</name>
<reference evidence="2 3" key="1">
    <citation type="submission" date="2019-01" db="EMBL/GenBank/DDBJ databases">
        <title>Genome sequences of Streptomyces and Rhizobium isolates collected from root and soil.</title>
        <authorList>
            <person name="Chhettri S."/>
            <person name="Sevigny J.L."/>
            <person name="Sen A."/>
            <person name="Ennis N."/>
            <person name="Tisa L."/>
        </authorList>
    </citation>
    <scope>NUCLEOTIDE SEQUENCE [LARGE SCALE GENOMIC DNA]</scope>
    <source>
        <strain evidence="2 3">San01</strain>
    </source>
</reference>
<evidence type="ECO:0000313" key="2">
    <source>
        <dbReference type="EMBL" id="RVU14603.1"/>
    </source>
</evidence>
<evidence type="ECO:0000313" key="3">
    <source>
        <dbReference type="Proteomes" id="UP000283128"/>
    </source>
</evidence>
<feature type="compositionally biased region" description="Basic and acidic residues" evidence="1">
    <location>
        <begin position="51"/>
        <end position="62"/>
    </location>
</feature>
<comment type="caution">
    <text evidence="2">The sequence shown here is derived from an EMBL/GenBank/DDBJ whole genome shotgun (WGS) entry which is preliminary data.</text>
</comment>
<evidence type="ECO:0000256" key="1">
    <source>
        <dbReference type="SAM" id="MobiDB-lite"/>
    </source>
</evidence>
<feature type="region of interest" description="Disordered" evidence="1">
    <location>
        <begin position="39"/>
        <end position="62"/>
    </location>
</feature>
<proteinExistence type="predicted"/>
<dbReference type="RefSeq" id="WP_127833400.1">
    <property type="nucleotide sequence ID" value="NZ_RZYA01000042.1"/>
</dbReference>